<dbReference type="GO" id="GO:0006301">
    <property type="term" value="P:DNA damage tolerance"/>
    <property type="evidence" value="ECO:0007669"/>
    <property type="project" value="InterPro"/>
</dbReference>
<feature type="compositionally biased region" description="Basic and acidic residues" evidence="2">
    <location>
        <begin position="202"/>
        <end position="211"/>
    </location>
</feature>
<feature type="domain" description="RING-type" evidence="3">
    <location>
        <begin position="67"/>
        <end position="110"/>
    </location>
</feature>
<dbReference type="AlphaFoldDB" id="A0AAE0CCQ9"/>
<dbReference type="Proteomes" id="UP001190700">
    <property type="component" value="Unassembled WGS sequence"/>
</dbReference>
<comment type="caution">
    <text evidence="4">The sequence shown here is derived from an EMBL/GenBank/DDBJ whole genome shotgun (WGS) entry which is preliminary data.</text>
</comment>
<dbReference type="SMART" id="SM00184">
    <property type="entry name" value="RING"/>
    <property type="match status" value="1"/>
</dbReference>
<evidence type="ECO:0000256" key="1">
    <source>
        <dbReference type="PROSITE-ProRule" id="PRU00175"/>
    </source>
</evidence>
<dbReference type="PANTHER" id="PTHR14134">
    <property type="entry name" value="E3 UBIQUITIN-PROTEIN LIGASE RAD18"/>
    <property type="match status" value="1"/>
</dbReference>
<dbReference type="GO" id="GO:0008270">
    <property type="term" value="F:zinc ion binding"/>
    <property type="evidence" value="ECO:0007669"/>
    <property type="project" value="UniProtKB-KW"/>
</dbReference>
<keyword evidence="5" id="KW-1185">Reference proteome</keyword>
<proteinExistence type="predicted"/>
<reference evidence="4 5" key="1">
    <citation type="journal article" date="2015" name="Genome Biol. Evol.">
        <title>Comparative Genomics of a Bacterivorous Green Alga Reveals Evolutionary Causalities and Consequences of Phago-Mixotrophic Mode of Nutrition.</title>
        <authorList>
            <person name="Burns J.A."/>
            <person name="Paasch A."/>
            <person name="Narechania A."/>
            <person name="Kim E."/>
        </authorList>
    </citation>
    <scope>NUCLEOTIDE SEQUENCE [LARGE SCALE GENOMIC DNA]</scope>
    <source>
        <strain evidence="4 5">PLY_AMNH</strain>
    </source>
</reference>
<name>A0AAE0CCQ9_9CHLO</name>
<dbReference type="Pfam" id="PF13920">
    <property type="entry name" value="zf-C3HC4_3"/>
    <property type="match status" value="1"/>
</dbReference>
<dbReference type="GO" id="GO:0003697">
    <property type="term" value="F:single-stranded DNA binding"/>
    <property type="evidence" value="ECO:0007669"/>
    <property type="project" value="InterPro"/>
</dbReference>
<sequence>MRSSDGPLQDLLVRRATFVNEVRGRFVVTSIQEDTQVSTSDSESSDKSSADANSPVSDSELSKVLQCPICLDTISAPVLLPCCKNSFCAGCIKKWHDGQVDKNKTCPLCQKSFGTIDSPRFPNNLTLQQVVEAKRQYHSEEKARTSQMQQDLHIKDQELHALDQEIHALDQELHAKDQEIAALQRKIEAVLKDASSASGSRDALKDVHDTRVNPSVP</sequence>
<accession>A0AAE0CCQ9</accession>
<dbReference type="InterPro" id="IPR001841">
    <property type="entry name" value="Znf_RING"/>
</dbReference>
<dbReference type="Gene3D" id="3.30.40.10">
    <property type="entry name" value="Zinc/RING finger domain, C3HC4 (zinc finger)"/>
    <property type="match status" value="1"/>
</dbReference>
<evidence type="ECO:0000313" key="5">
    <source>
        <dbReference type="Proteomes" id="UP001190700"/>
    </source>
</evidence>
<dbReference type="EMBL" id="LGRX02025279">
    <property type="protein sequence ID" value="KAK3252661.1"/>
    <property type="molecule type" value="Genomic_DNA"/>
</dbReference>
<dbReference type="SUPFAM" id="SSF57850">
    <property type="entry name" value="RING/U-box"/>
    <property type="match status" value="1"/>
</dbReference>
<organism evidence="4 5">
    <name type="scientific">Cymbomonas tetramitiformis</name>
    <dbReference type="NCBI Taxonomy" id="36881"/>
    <lineage>
        <taxon>Eukaryota</taxon>
        <taxon>Viridiplantae</taxon>
        <taxon>Chlorophyta</taxon>
        <taxon>Pyramimonadophyceae</taxon>
        <taxon>Pyramimonadales</taxon>
        <taxon>Pyramimonadaceae</taxon>
        <taxon>Cymbomonas</taxon>
    </lineage>
</organism>
<keyword evidence="1" id="KW-0862">Zinc</keyword>
<dbReference type="Gene3D" id="1.20.5.170">
    <property type="match status" value="1"/>
</dbReference>
<dbReference type="PANTHER" id="PTHR14134:SF3">
    <property type="entry name" value="RING-CH-TYPE DOMAIN-CONTAINING PROTEIN"/>
    <property type="match status" value="1"/>
</dbReference>
<keyword evidence="1" id="KW-0863">Zinc-finger</keyword>
<evidence type="ECO:0000259" key="3">
    <source>
        <dbReference type="PROSITE" id="PS50089"/>
    </source>
</evidence>
<dbReference type="GO" id="GO:0006513">
    <property type="term" value="P:protein monoubiquitination"/>
    <property type="evidence" value="ECO:0007669"/>
    <property type="project" value="InterPro"/>
</dbReference>
<evidence type="ECO:0000256" key="2">
    <source>
        <dbReference type="SAM" id="MobiDB-lite"/>
    </source>
</evidence>
<feature type="region of interest" description="Disordered" evidence="2">
    <location>
        <begin position="192"/>
        <end position="217"/>
    </location>
</feature>
<gene>
    <name evidence="4" type="ORF">CYMTET_38042</name>
</gene>
<protein>
    <recommendedName>
        <fullName evidence="3">RING-type domain-containing protein</fullName>
    </recommendedName>
</protein>
<dbReference type="InterPro" id="IPR013083">
    <property type="entry name" value="Znf_RING/FYVE/PHD"/>
</dbReference>
<dbReference type="GO" id="GO:0061630">
    <property type="term" value="F:ubiquitin protein ligase activity"/>
    <property type="evidence" value="ECO:0007669"/>
    <property type="project" value="InterPro"/>
</dbReference>
<feature type="region of interest" description="Disordered" evidence="2">
    <location>
        <begin position="37"/>
        <end position="56"/>
    </location>
</feature>
<dbReference type="InterPro" id="IPR039577">
    <property type="entry name" value="Rad18"/>
</dbReference>
<evidence type="ECO:0000313" key="4">
    <source>
        <dbReference type="EMBL" id="KAK3252661.1"/>
    </source>
</evidence>
<dbReference type="PROSITE" id="PS50089">
    <property type="entry name" value="ZF_RING_2"/>
    <property type="match status" value="1"/>
</dbReference>
<keyword evidence="1" id="KW-0479">Metal-binding</keyword>